<evidence type="ECO:0000256" key="4">
    <source>
        <dbReference type="ARBA" id="ARBA00022741"/>
    </source>
</evidence>
<dbReference type="InterPro" id="IPR004399">
    <property type="entry name" value="HMP/HMP-P_kinase_dom"/>
</dbReference>
<keyword evidence="5 8" id="KW-0418">Kinase</keyword>
<protein>
    <recommendedName>
        <fullName evidence="2">hydroxymethylpyrimidine kinase</fullName>
        <ecNumber evidence="2">2.7.1.49</ecNumber>
    </recommendedName>
</protein>
<dbReference type="EC" id="2.7.1.49" evidence="2"/>
<gene>
    <name evidence="8" type="ORF">SAMN05660313_00653</name>
</gene>
<evidence type="ECO:0000256" key="3">
    <source>
        <dbReference type="ARBA" id="ARBA00022679"/>
    </source>
</evidence>
<dbReference type="SUPFAM" id="SSF53613">
    <property type="entry name" value="Ribokinase-like"/>
    <property type="match status" value="1"/>
</dbReference>
<feature type="domain" description="Pyridoxamine kinase/Phosphomethylpyrimidine kinase" evidence="7">
    <location>
        <begin position="26"/>
        <end position="274"/>
    </location>
</feature>
<dbReference type="PANTHER" id="PTHR20858:SF17">
    <property type="entry name" value="HYDROXYMETHYLPYRIMIDINE_PHOSPHOMETHYLPYRIMIDINE KINASE THI20-RELATED"/>
    <property type="match status" value="1"/>
</dbReference>
<dbReference type="AlphaFoldDB" id="A0A1K1MIW7"/>
<dbReference type="STRING" id="76595.SAMN05660313_00653"/>
<organism evidence="8 9">
    <name type="scientific">Cellulophaga fucicola</name>
    <dbReference type="NCBI Taxonomy" id="76595"/>
    <lineage>
        <taxon>Bacteria</taxon>
        <taxon>Pseudomonadati</taxon>
        <taxon>Bacteroidota</taxon>
        <taxon>Flavobacteriia</taxon>
        <taxon>Flavobacteriales</taxon>
        <taxon>Flavobacteriaceae</taxon>
        <taxon>Cellulophaga</taxon>
    </lineage>
</organism>
<evidence type="ECO:0000313" key="9">
    <source>
        <dbReference type="Proteomes" id="UP000183257"/>
    </source>
</evidence>
<evidence type="ECO:0000256" key="6">
    <source>
        <dbReference type="ARBA" id="ARBA00022840"/>
    </source>
</evidence>
<evidence type="ECO:0000313" key="8">
    <source>
        <dbReference type="EMBL" id="SFW23124.1"/>
    </source>
</evidence>
<dbReference type="GO" id="GO:0008902">
    <property type="term" value="F:hydroxymethylpyrimidine kinase activity"/>
    <property type="evidence" value="ECO:0007669"/>
    <property type="project" value="UniProtKB-EC"/>
</dbReference>
<dbReference type="Pfam" id="PF08543">
    <property type="entry name" value="Phos_pyr_kin"/>
    <property type="match status" value="1"/>
</dbReference>
<dbReference type="GO" id="GO:0005829">
    <property type="term" value="C:cytosol"/>
    <property type="evidence" value="ECO:0007669"/>
    <property type="project" value="TreeGrafter"/>
</dbReference>
<name>A0A1K1MIW7_9FLAO</name>
<dbReference type="Proteomes" id="UP000183257">
    <property type="component" value="Unassembled WGS sequence"/>
</dbReference>
<evidence type="ECO:0000256" key="2">
    <source>
        <dbReference type="ARBA" id="ARBA00012135"/>
    </source>
</evidence>
<evidence type="ECO:0000259" key="7">
    <source>
        <dbReference type="Pfam" id="PF08543"/>
    </source>
</evidence>
<dbReference type="InterPro" id="IPR029056">
    <property type="entry name" value="Ribokinase-like"/>
</dbReference>
<dbReference type="EMBL" id="FPIY01000001">
    <property type="protein sequence ID" value="SFW23124.1"/>
    <property type="molecule type" value="Genomic_DNA"/>
</dbReference>
<comment type="pathway">
    <text evidence="1">Cofactor biosynthesis; thiamine diphosphate biosynthesis.</text>
</comment>
<keyword evidence="3" id="KW-0808">Transferase</keyword>
<dbReference type="FunFam" id="3.40.1190.20:FF:000003">
    <property type="entry name" value="Phosphomethylpyrimidine kinase ThiD"/>
    <property type="match status" value="1"/>
</dbReference>
<reference evidence="9" key="1">
    <citation type="submission" date="2016-11" db="EMBL/GenBank/DDBJ databases">
        <authorList>
            <person name="Varghese N."/>
            <person name="Submissions S."/>
        </authorList>
    </citation>
    <scope>NUCLEOTIDE SEQUENCE [LARGE SCALE GENOMIC DNA]</scope>
    <source>
        <strain evidence="9">DSM 24786</strain>
    </source>
</reference>
<keyword evidence="6" id="KW-0067">ATP-binding</keyword>
<evidence type="ECO:0000256" key="5">
    <source>
        <dbReference type="ARBA" id="ARBA00022777"/>
    </source>
</evidence>
<proteinExistence type="predicted"/>
<dbReference type="NCBIfam" id="TIGR00097">
    <property type="entry name" value="HMP-P_kinase"/>
    <property type="match status" value="1"/>
</dbReference>
<dbReference type="GO" id="GO:0009228">
    <property type="term" value="P:thiamine biosynthetic process"/>
    <property type="evidence" value="ECO:0007669"/>
    <property type="project" value="InterPro"/>
</dbReference>
<sequence length="280" mass="29674">MRLDTIYRMKNTETIYKTVLTIAGSDSGGCAGIQADIKSISANGGFATSAITAITAQNTVGVNTIFPIPVSEIKNQIHAVLSDISVDTIKIGMLQSAEVIEAIAQTLAQYPIKSIVLDPVMVASSGQLLVDTSAMDALKSFLPKATLITPNIPEAQALLGINAVSADTMPDIAKKLGKTFKTSVLLKGGHLENCTTLMDVLYVYDTDSLHNFTKTQIDTKNTHGTGCTLSSAISTHLALGNTLKEAVQRGITYTHQAIVAGKSKELGKGNGPVDHFYKLH</sequence>
<evidence type="ECO:0000256" key="1">
    <source>
        <dbReference type="ARBA" id="ARBA00004948"/>
    </source>
</evidence>
<dbReference type="InterPro" id="IPR013749">
    <property type="entry name" value="PM/HMP-P_kinase-1"/>
</dbReference>
<dbReference type="Gene3D" id="3.40.1190.20">
    <property type="match status" value="1"/>
</dbReference>
<dbReference type="PANTHER" id="PTHR20858">
    <property type="entry name" value="PHOSPHOMETHYLPYRIMIDINE KINASE"/>
    <property type="match status" value="1"/>
</dbReference>
<dbReference type="GO" id="GO:0005524">
    <property type="term" value="F:ATP binding"/>
    <property type="evidence" value="ECO:0007669"/>
    <property type="project" value="UniProtKB-KW"/>
</dbReference>
<dbReference type="GO" id="GO:0008972">
    <property type="term" value="F:phosphomethylpyrimidine kinase activity"/>
    <property type="evidence" value="ECO:0007669"/>
    <property type="project" value="InterPro"/>
</dbReference>
<keyword evidence="9" id="KW-1185">Reference proteome</keyword>
<accession>A0A1K1MIW7</accession>
<keyword evidence="4" id="KW-0547">Nucleotide-binding</keyword>
<dbReference type="CDD" id="cd01169">
    <property type="entry name" value="HMPP_kinase"/>
    <property type="match status" value="1"/>
</dbReference>